<proteinExistence type="predicted"/>
<evidence type="ECO:0000259" key="1">
    <source>
        <dbReference type="Pfam" id="PF00004"/>
    </source>
</evidence>
<protein>
    <submittedName>
        <fullName evidence="2">ATP-dependent protease ATP-binding subunit</fullName>
    </submittedName>
</protein>
<dbReference type="Pfam" id="PF00004">
    <property type="entry name" value="AAA"/>
    <property type="match status" value="1"/>
</dbReference>
<sequence length="166" mass="18411">MKCSFCGKDINDNENNRVTFSSSVDENIFICQDCVENMSIQLVEDNPELDFGVNLEKDFGLEDTPKPKVKKSKLLPSQIKEYLDESVINQDYAKKILSVAVTNHSKLLEYNALKKDKTGVDVEKGCVLMIGSSGVGKTFLIKQISKKLKRPCVIVDASSLTKSGLT</sequence>
<dbReference type="GO" id="GO:0008233">
    <property type="term" value="F:peptidase activity"/>
    <property type="evidence" value="ECO:0007669"/>
    <property type="project" value="UniProtKB-KW"/>
</dbReference>
<organism evidence="2">
    <name type="scientific">Myoviridae sp. ctJ2i1</name>
    <dbReference type="NCBI Taxonomy" id="2825079"/>
    <lineage>
        <taxon>Viruses</taxon>
        <taxon>Duplodnaviria</taxon>
        <taxon>Heunggongvirae</taxon>
        <taxon>Uroviricota</taxon>
        <taxon>Caudoviricetes</taxon>
    </lineage>
</organism>
<dbReference type="GO" id="GO:0016887">
    <property type="term" value="F:ATP hydrolysis activity"/>
    <property type="evidence" value="ECO:0007669"/>
    <property type="project" value="InterPro"/>
</dbReference>
<dbReference type="InterPro" id="IPR050052">
    <property type="entry name" value="ATP-dep_Clp_protease_ClpX"/>
</dbReference>
<dbReference type="EMBL" id="BK016182">
    <property type="protein sequence ID" value="DAG00498.1"/>
    <property type="molecule type" value="Genomic_DNA"/>
</dbReference>
<dbReference type="PANTHER" id="PTHR48102:SF7">
    <property type="entry name" value="ATP-DEPENDENT CLP PROTEASE ATP-BINDING SUBUNIT CLPX-LIKE, MITOCHONDRIAL"/>
    <property type="match status" value="1"/>
</dbReference>
<dbReference type="GO" id="GO:0005524">
    <property type="term" value="F:ATP binding"/>
    <property type="evidence" value="ECO:0007669"/>
    <property type="project" value="UniProtKB-KW"/>
</dbReference>
<dbReference type="InterPro" id="IPR027417">
    <property type="entry name" value="P-loop_NTPase"/>
</dbReference>
<dbReference type="Gene3D" id="3.40.50.300">
    <property type="entry name" value="P-loop containing nucleotide triphosphate hydrolases"/>
    <property type="match status" value="1"/>
</dbReference>
<dbReference type="PANTHER" id="PTHR48102">
    <property type="entry name" value="ATP-DEPENDENT CLP PROTEASE ATP-BINDING SUBUNIT CLPX-LIKE, MITOCHONDRIAL-RELATED"/>
    <property type="match status" value="1"/>
</dbReference>
<keyword evidence="2" id="KW-0067">ATP-binding</keyword>
<dbReference type="InterPro" id="IPR003959">
    <property type="entry name" value="ATPase_AAA_core"/>
</dbReference>
<keyword evidence="2" id="KW-0378">Hydrolase</keyword>
<evidence type="ECO:0000313" key="2">
    <source>
        <dbReference type="EMBL" id="DAG00498.1"/>
    </source>
</evidence>
<name>A0A8S5V171_9CAUD</name>
<feature type="domain" description="ATPase AAA-type core" evidence="1">
    <location>
        <begin position="127"/>
        <end position="161"/>
    </location>
</feature>
<accession>A0A8S5V171</accession>
<keyword evidence="2" id="KW-0547">Nucleotide-binding</keyword>
<keyword evidence="2" id="KW-0645">Protease</keyword>
<dbReference type="SUPFAM" id="SSF52540">
    <property type="entry name" value="P-loop containing nucleoside triphosphate hydrolases"/>
    <property type="match status" value="1"/>
</dbReference>
<dbReference type="GO" id="GO:0051603">
    <property type="term" value="P:proteolysis involved in protein catabolic process"/>
    <property type="evidence" value="ECO:0007669"/>
    <property type="project" value="TreeGrafter"/>
</dbReference>
<reference evidence="2" key="1">
    <citation type="journal article" date="2021" name="Proc. Natl. Acad. Sci. U.S.A.">
        <title>A Catalog of Tens of Thousands of Viruses from Human Metagenomes Reveals Hidden Associations with Chronic Diseases.</title>
        <authorList>
            <person name="Tisza M.J."/>
            <person name="Buck C.B."/>
        </authorList>
    </citation>
    <scope>NUCLEOTIDE SEQUENCE</scope>
    <source>
        <strain evidence="2">CtJ2i1</strain>
    </source>
</reference>